<dbReference type="EMBL" id="MU003766">
    <property type="protein sequence ID" value="KAF2725975.1"/>
    <property type="molecule type" value="Genomic_DNA"/>
</dbReference>
<evidence type="ECO:0000313" key="2">
    <source>
        <dbReference type="Proteomes" id="UP000799441"/>
    </source>
</evidence>
<dbReference type="OrthoDB" id="3006153at2759"/>
<sequence length="196" mass="21673">MTTDQHEMTAASVPYNDIQKGPPVTWLSRAERLSAFPANLQIQDLLVFVTTNAMTGNFFDLAIFKPNIAITSSGQVLTMTYEDVAAFALLSAKVGEQMQGGESFKIGTRKCRPNTILHVLVPDEIDGLKAKRVVVNGYTKVEWIEKGCEGMPVELGELLGLIEVENRRNKEQDLKVLGQLREVVKGSEGLEVPVRR</sequence>
<accession>A0A9P4QGR8</accession>
<proteinExistence type="predicted"/>
<dbReference type="AlphaFoldDB" id="A0A9P4QGR8"/>
<dbReference type="Proteomes" id="UP000799441">
    <property type="component" value="Unassembled WGS sequence"/>
</dbReference>
<protein>
    <submittedName>
        <fullName evidence="1">Uncharacterized protein</fullName>
    </submittedName>
</protein>
<reference evidence="1" key="1">
    <citation type="journal article" date="2020" name="Stud. Mycol.">
        <title>101 Dothideomycetes genomes: a test case for predicting lifestyles and emergence of pathogens.</title>
        <authorList>
            <person name="Haridas S."/>
            <person name="Albert R."/>
            <person name="Binder M."/>
            <person name="Bloem J."/>
            <person name="Labutti K."/>
            <person name="Salamov A."/>
            <person name="Andreopoulos B."/>
            <person name="Baker S."/>
            <person name="Barry K."/>
            <person name="Bills G."/>
            <person name="Bluhm B."/>
            <person name="Cannon C."/>
            <person name="Castanera R."/>
            <person name="Culley D."/>
            <person name="Daum C."/>
            <person name="Ezra D."/>
            <person name="Gonzalez J."/>
            <person name="Henrissat B."/>
            <person name="Kuo A."/>
            <person name="Liang C."/>
            <person name="Lipzen A."/>
            <person name="Lutzoni F."/>
            <person name="Magnuson J."/>
            <person name="Mondo S."/>
            <person name="Nolan M."/>
            <person name="Ohm R."/>
            <person name="Pangilinan J."/>
            <person name="Park H.-J."/>
            <person name="Ramirez L."/>
            <person name="Alfaro M."/>
            <person name="Sun H."/>
            <person name="Tritt A."/>
            <person name="Yoshinaga Y."/>
            <person name="Zwiers L.-H."/>
            <person name="Turgeon B."/>
            <person name="Goodwin S."/>
            <person name="Spatafora J."/>
            <person name="Crous P."/>
            <person name="Grigoriev I."/>
        </authorList>
    </citation>
    <scope>NUCLEOTIDE SEQUENCE</scope>
    <source>
        <strain evidence="1">CBS 116435</strain>
    </source>
</reference>
<name>A0A9P4QGR8_9PEZI</name>
<evidence type="ECO:0000313" key="1">
    <source>
        <dbReference type="EMBL" id="KAF2725975.1"/>
    </source>
</evidence>
<organism evidence="1 2">
    <name type="scientific">Polychaeton citri CBS 116435</name>
    <dbReference type="NCBI Taxonomy" id="1314669"/>
    <lineage>
        <taxon>Eukaryota</taxon>
        <taxon>Fungi</taxon>
        <taxon>Dikarya</taxon>
        <taxon>Ascomycota</taxon>
        <taxon>Pezizomycotina</taxon>
        <taxon>Dothideomycetes</taxon>
        <taxon>Dothideomycetidae</taxon>
        <taxon>Capnodiales</taxon>
        <taxon>Capnodiaceae</taxon>
        <taxon>Polychaeton</taxon>
    </lineage>
</organism>
<gene>
    <name evidence="1" type="ORF">K431DRAFT_299688</name>
</gene>
<comment type="caution">
    <text evidence="1">The sequence shown here is derived from an EMBL/GenBank/DDBJ whole genome shotgun (WGS) entry which is preliminary data.</text>
</comment>
<keyword evidence="2" id="KW-1185">Reference proteome</keyword>